<protein>
    <submittedName>
        <fullName evidence="2">Uncharacterized protein</fullName>
    </submittedName>
</protein>
<proteinExistence type="predicted"/>
<accession>A0AC34F947</accession>
<sequence length="204" mass="23215">MPTNEDDDNLTTAATIIPHNSVSQNSEDENYEIQEYSIKTKMFSENNSSRDLKEQSPMPEEKDDEEEKGEEEVVKSKSKLDWEALIAAAEEDFDLLESPMDSAVKTLMTGKEIQKLSVIRTMPDTITTYGDEAINRLLPLIQDMVSSEVSLDVHCDSSDLFKTLIKDKTYETKFPGLTDKLLSYILENIERVRDNGKGILYNLY</sequence>
<reference evidence="2" key="1">
    <citation type="submission" date="2022-11" db="UniProtKB">
        <authorList>
            <consortium name="WormBaseParasite"/>
        </authorList>
    </citation>
    <scope>IDENTIFICATION</scope>
</reference>
<evidence type="ECO:0000313" key="1">
    <source>
        <dbReference type="Proteomes" id="UP000887579"/>
    </source>
</evidence>
<organism evidence="1 2">
    <name type="scientific">Panagrolaimus sp. ES5</name>
    <dbReference type="NCBI Taxonomy" id="591445"/>
    <lineage>
        <taxon>Eukaryota</taxon>
        <taxon>Metazoa</taxon>
        <taxon>Ecdysozoa</taxon>
        <taxon>Nematoda</taxon>
        <taxon>Chromadorea</taxon>
        <taxon>Rhabditida</taxon>
        <taxon>Tylenchina</taxon>
        <taxon>Panagrolaimomorpha</taxon>
        <taxon>Panagrolaimoidea</taxon>
        <taxon>Panagrolaimidae</taxon>
        <taxon>Panagrolaimus</taxon>
    </lineage>
</organism>
<evidence type="ECO:0000313" key="2">
    <source>
        <dbReference type="WBParaSite" id="ES5_v2.g13738.t1"/>
    </source>
</evidence>
<name>A0AC34F947_9BILA</name>
<dbReference type="WBParaSite" id="ES5_v2.g13738.t1">
    <property type="protein sequence ID" value="ES5_v2.g13738.t1"/>
    <property type="gene ID" value="ES5_v2.g13738"/>
</dbReference>
<dbReference type="Proteomes" id="UP000887579">
    <property type="component" value="Unplaced"/>
</dbReference>